<evidence type="ECO:0000313" key="6">
    <source>
        <dbReference type="Proteomes" id="UP001558613"/>
    </source>
</evidence>
<evidence type="ECO:0000256" key="2">
    <source>
        <dbReference type="ARBA" id="ARBA00012180"/>
    </source>
</evidence>
<comment type="similarity">
    <text evidence="1">Belongs to the beta type-B retroviral polymerase family. HERV class-II K(HML-2) pol subfamily.</text>
</comment>
<organism evidence="5 6">
    <name type="scientific">Cirrhinus molitorella</name>
    <name type="common">mud carp</name>
    <dbReference type="NCBI Taxonomy" id="172907"/>
    <lineage>
        <taxon>Eukaryota</taxon>
        <taxon>Metazoa</taxon>
        <taxon>Chordata</taxon>
        <taxon>Craniata</taxon>
        <taxon>Vertebrata</taxon>
        <taxon>Euteleostomi</taxon>
        <taxon>Actinopterygii</taxon>
        <taxon>Neopterygii</taxon>
        <taxon>Teleostei</taxon>
        <taxon>Ostariophysi</taxon>
        <taxon>Cypriniformes</taxon>
        <taxon>Cyprinidae</taxon>
        <taxon>Labeoninae</taxon>
        <taxon>Labeonini</taxon>
        <taxon>Cirrhinus</taxon>
    </lineage>
</organism>
<dbReference type="SUPFAM" id="SSF53098">
    <property type="entry name" value="Ribonuclease H-like"/>
    <property type="match status" value="1"/>
</dbReference>
<feature type="region of interest" description="Disordered" evidence="3">
    <location>
        <begin position="258"/>
        <end position="305"/>
    </location>
</feature>
<dbReference type="EMBL" id="JAYMGO010000010">
    <property type="protein sequence ID" value="KAL1267152.1"/>
    <property type="molecule type" value="Genomic_DNA"/>
</dbReference>
<dbReference type="PROSITE" id="PS50994">
    <property type="entry name" value="INTEGRASE"/>
    <property type="match status" value="1"/>
</dbReference>
<dbReference type="EC" id="3.1.26.4" evidence="2"/>
<gene>
    <name evidence="5" type="ORF">QQF64_002827</name>
</gene>
<dbReference type="InterPro" id="IPR000477">
    <property type="entry name" value="RT_dom"/>
</dbReference>
<dbReference type="PANTHER" id="PTHR37984">
    <property type="entry name" value="PROTEIN CBG26694"/>
    <property type="match status" value="1"/>
</dbReference>
<dbReference type="PANTHER" id="PTHR37984:SF7">
    <property type="entry name" value="INTEGRASE CATALYTIC DOMAIN-CONTAINING PROTEIN"/>
    <property type="match status" value="1"/>
</dbReference>
<evidence type="ECO:0000256" key="3">
    <source>
        <dbReference type="SAM" id="MobiDB-lite"/>
    </source>
</evidence>
<feature type="compositionally biased region" description="Polar residues" evidence="3">
    <location>
        <begin position="258"/>
        <end position="267"/>
    </location>
</feature>
<dbReference type="InterPro" id="IPR043502">
    <property type="entry name" value="DNA/RNA_pol_sf"/>
</dbReference>
<evidence type="ECO:0000259" key="4">
    <source>
        <dbReference type="PROSITE" id="PS50994"/>
    </source>
</evidence>
<reference evidence="5 6" key="1">
    <citation type="submission" date="2023-09" db="EMBL/GenBank/DDBJ databases">
        <authorList>
            <person name="Wang M."/>
        </authorList>
    </citation>
    <scope>NUCLEOTIDE SEQUENCE [LARGE SCALE GENOMIC DNA]</scope>
    <source>
        <strain evidence="5">GT-2023</strain>
        <tissue evidence="5">Liver</tissue>
    </source>
</reference>
<sequence length="414" mass="45892">MMPIAPPAQSVTAYGGNALEVQVPPTSFGINLAQDEFQRRVNETYKGIKGVAAIVDDILVLGRDKEEHDTNLRAMLQRTRERGLKQNTDKCCVGIQEVSYFGHRLSCEGISPDPQKVKAIQEMQPPESKPELETLHGMVNSLARFTLHLSEVNAPLRQLLKQDSVIAKLKTALVRHGISERVISDNGPCYSAEEFHRFKVAWDFQHTTTSPRYPQSNGLAEKTVQTAKRILGKLVHDSSLKSPLSMYFGIGEEHVNTDNSYTTTVQPKQAGRKRTAKSSSPRSAKKSKQPTQSTPSPPRSHTADNSDKILQAVQSLSETVKGLESRLDTFERASTRHSPGLTQPASSSTSFLDRNLFPGPSQPLTAHHGLLLSLILLRPLSKSCPRLHNIIFTWQLKLSEGVSFHPLRLLCLNN</sequence>
<protein>
    <recommendedName>
        <fullName evidence="2">ribonuclease H</fullName>
        <ecNumber evidence="2">3.1.26.4</ecNumber>
    </recommendedName>
</protein>
<comment type="caution">
    <text evidence="5">The sequence shown here is derived from an EMBL/GenBank/DDBJ whole genome shotgun (WGS) entry which is preliminary data.</text>
</comment>
<dbReference type="Pfam" id="PF00078">
    <property type="entry name" value="RVT_1"/>
    <property type="match status" value="1"/>
</dbReference>
<dbReference type="InterPro" id="IPR043128">
    <property type="entry name" value="Rev_trsase/Diguanyl_cyclase"/>
</dbReference>
<proteinExistence type="inferred from homology"/>
<dbReference type="Proteomes" id="UP001558613">
    <property type="component" value="Unassembled WGS sequence"/>
</dbReference>
<dbReference type="InterPro" id="IPR050951">
    <property type="entry name" value="Retrovirus_Pol_polyprotein"/>
</dbReference>
<dbReference type="InterPro" id="IPR012337">
    <property type="entry name" value="RNaseH-like_sf"/>
</dbReference>
<dbReference type="Gene3D" id="3.30.70.270">
    <property type="match status" value="1"/>
</dbReference>
<dbReference type="Gene3D" id="3.30.420.10">
    <property type="entry name" value="Ribonuclease H-like superfamily/Ribonuclease H"/>
    <property type="match status" value="1"/>
</dbReference>
<keyword evidence="6" id="KW-1185">Reference proteome</keyword>
<evidence type="ECO:0000313" key="5">
    <source>
        <dbReference type="EMBL" id="KAL1267152.1"/>
    </source>
</evidence>
<feature type="domain" description="Integrase catalytic" evidence="4">
    <location>
        <begin position="108"/>
        <end position="275"/>
    </location>
</feature>
<evidence type="ECO:0000256" key="1">
    <source>
        <dbReference type="ARBA" id="ARBA00010879"/>
    </source>
</evidence>
<dbReference type="InterPro" id="IPR001584">
    <property type="entry name" value="Integrase_cat-core"/>
</dbReference>
<dbReference type="SUPFAM" id="SSF56672">
    <property type="entry name" value="DNA/RNA polymerases"/>
    <property type="match status" value="1"/>
</dbReference>
<dbReference type="InterPro" id="IPR036397">
    <property type="entry name" value="RNaseH_sf"/>
</dbReference>
<accession>A0ABR3MR87</accession>
<name>A0ABR3MR87_9TELE</name>